<dbReference type="STRING" id="161767.ENSAPEP00000024545"/>
<dbReference type="Ensembl" id="ENSAPET00000025190.1">
    <property type="protein sequence ID" value="ENSAPEP00000024545.1"/>
    <property type="gene ID" value="ENSAPEG00000017457.1"/>
</dbReference>
<evidence type="ECO:0000313" key="3">
    <source>
        <dbReference type="Proteomes" id="UP000265080"/>
    </source>
</evidence>
<dbReference type="Proteomes" id="UP000265080">
    <property type="component" value="Unplaced"/>
</dbReference>
<dbReference type="AlphaFoldDB" id="A0A3P8TFT3"/>
<reference evidence="2" key="1">
    <citation type="submission" date="2025-08" db="UniProtKB">
        <authorList>
            <consortium name="Ensembl"/>
        </authorList>
    </citation>
    <scope>IDENTIFICATION</scope>
</reference>
<feature type="region of interest" description="Disordered" evidence="1">
    <location>
        <begin position="88"/>
        <end position="124"/>
    </location>
</feature>
<keyword evidence="3" id="KW-1185">Reference proteome</keyword>
<evidence type="ECO:0008006" key="4">
    <source>
        <dbReference type="Google" id="ProtNLM"/>
    </source>
</evidence>
<protein>
    <recommendedName>
        <fullName evidence="4">DUF4939 domain-containing protein</fullName>
    </recommendedName>
</protein>
<name>A0A3P8TFT3_AMPPE</name>
<dbReference type="GeneTree" id="ENSGT01120000277055"/>
<evidence type="ECO:0000256" key="1">
    <source>
        <dbReference type="SAM" id="MobiDB-lite"/>
    </source>
</evidence>
<accession>A0A3P8TFT3</accession>
<sequence>MFFCFIQLLEGKIHLSGSFLAQSIREPFVPVPDHYDGDLGSCQAFLPQVSLDFEMQPLSYSSNRACVAYLLSLLKGMAKEWGVNKKVSESSGLGWHQDVRGEESGKQLQIAKMEQQKVTGSDRQ</sequence>
<organism evidence="2 3">
    <name type="scientific">Amphiprion percula</name>
    <name type="common">Orange clownfish</name>
    <name type="synonym">Lutjanus percula</name>
    <dbReference type="NCBI Taxonomy" id="161767"/>
    <lineage>
        <taxon>Eukaryota</taxon>
        <taxon>Metazoa</taxon>
        <taxon>Chordata</taxon>
        <taxon>Craniata</taxon>
        <taxon>Vertebrata</taxon>
        <taxon>Euteleostomi</taxon>
        <taxon>Actinopterygii</taxon>
        <taxon>Neopterygii</taxon>
        <taxon>Teleostei</taxon>
        <taxon>Neoteleostei</taxon>
        <taxon>Acanthomorphata</taxon>
        <taxon>Ovalentaria</taxon>
        <taxon>Pomacentridae</taxon>
        <taxon>Amphiprion</taxon>
    </lineage>
</organism>
<reference evidence="2" key="2">
    <citation type="submission" date="2025-09" db="UniProtKB">
        <authorList>
            <consortium name="Ensembl"/>
        </authorList>
    </citation>
    <scope>IDENTIFICATION</scope>
</reference>
<proteinExistence type="predicted"/>
<evidence type="ECO:0000313" key="2">
    <source>
        <dbReference type="Ensembl" id="ENSAPEP00000024545.1"/>
    </source>
</evidence>